<dbReference type="VEuPathDB" id="VectorBase:GBRI013184"/>
<feature type="compositionally biased region" description="Polar residues" evidence="1">
    <location>
        <begin position="318"/>
        <end position="331"/>
    </location>
</feature>
<proteinExistence type="predicted"/>
<organism evidence="3 4">
    <name type="scientific">Glossina brevipalpis</name>
    <dbReference type="NCBI Taxonomy" id="37001"/>
    <lineage>
        <taxon>Eukaryota</taxon>
        <taxon>Metazoa</taxon>
        <taxon>Ecdysozoa</taxon>
        <taxon>Arthropoda</taxon>
        <taxon>Hexapoda</taxon>
        <taxon>Insecta</taxon>
        <taxon>Pterygota</taxon>
        <taxon>Neoptera</taxon>
        <taxon>Endopterygota</taxon>
        <taxon>Diptera</taxon>
        <taxon>Brachycera</taxon>
        <taxon>Muscomorpha</taxon>
        <taxon>Hippoboscoidea</taxon>
        <taxon>Glossinidae</taxon>
        <taxon>Glossina</taxon>
    </lineage>
</organism>
<reference evidence="4" key="1">
    <citation type="submission" date="2014-03" db="EMBL/GenBank/DDBJ databases">
        <authorList>
            <person name="Aksoy S."/>
            <person name="Warren W."/>
            <person name="Wilson R.K."/>
        </authorList>
    </citation>
    <scope>NUCLEOTIDE SEQUENCE [LARGE SCALE GENOMIC DNA]</scope>
    <source>
        <strain evidence="4">IAEA</strain>
    </source>
</reference>
<evidence type="ECO:0000313" key="3">
    <source>
        <dbReference type="EnsemblMetazoa" id="GBRI013184-PA"/>
    </source>
</evidence>
<dbReference type="STRING" id="37001.A0A1A9WBE9"/>
<evidence type="ECO:0000313" key="4">
    <source>
        <dbReference type="Proteomes" id="UP000091820"/>
    </source>
</evidence>
<feature type="chain" id="PRO_5008400203" evidence="2">
    <location>
        <begin position="18"/>
        <end position="385"/>
    </location>
</feature>
<evidence type="ECO:0000256" key="1">
    <source>
        <dbReference type="SAM" id="MobiDB-lite"/>
    </source>
</evidence>
<name>A0A1A9WBE9_9MUSC</name>
<dbReference type="Proteomes" id="UP000091820">
    <property type="component" value="Unassembled WGS sequence"/>
</dbReference>
<feature type="compositionally biased region" description="Basic and acidic residues" evidence="1">
    <location>
        <begin position="332"/>
        <end position="344"/>
    </location>
</feature>
<dbReference type="EnsemblMetazoa" id="GBRI013184-RA">
    <property type="protein sequence ID" value="GBRI013184-PA"/>
    <property type="gene ID" value="GBRI013184"/>
</dbReference>
<accession>A0A1A9WBE9</accession>
<keyword evidence="4" id="KW-1185">Reference proteome</keyword>
<dbReference type="AlphaFoldDB" id="A0A1A9WBE9"/>
<keyword evidence="2" id="KW-0732">Signal</keyword>
<feature type="signal peptide" evidence="2">
    <location>
        <begin position="1"/>
        <end position="17"/>
    </location>
</feature>
<feature type="region of interest" description="Disordered" evidence="1">
    <location>
        <begin position="318"/>
        <end position="344"/>
    </location>
</feature>
<reference evidence="3" key="2">
    <citation type="submission" date="2020-05" db="UniProtKB">
        <authorList>
            <consortium name="EnsemblMetazoa"/>
        </authorList>
    </citation>
    <scope>IDENTIFICATION</scope>
    <source>
        <strain evidence="3">IAEA</strain>
    </source>
</reference>
<evidence type="ECO:0000256" key="2">
    <source>
        <dbReference type="SAM" id="SignalP"/>
    </source>
</evidence>
<sequence>MRMLQLALALSLLQVDPDNYLQQRLRNWDSQLELRDGDGWELEMLRAVPMVEYPYANRKTMMPLIEDLVRFDRQNVVDTHTNYNVTAYLVNISNDTSNTTAAMQELQTISSPPAVASATTTTTTAAAAAAAAAAATTTTPTTTATATTMMAASATGTMGLEEDSSSNRVMGHSVTLGPSTNFTYINLNFPSPDYEMFLSSEQFHEQQSIWEQNLADLSDFNDLPIVNSYANLPLKDGQQQQPHQRQDNNFMDLHLEDFLPSITGVTRNNNEATTDGAVALNDSVPNPGEGAGIKLEELDDDKDNQLLQIGIMNTKNSCWEPSTTATSTENKSSPEENCVKKEPEIKEEKIEAAIVVGDIKEEKHRTSSTMFVIEPDLNQEQHKNY</sequence>
<protein>
    <submittedName>
        <fullName evidence="3">Uncharacterized protein</fullName>
    </submittedName>
</protein>
<feature type="region of interest" description="Disordered" evidence="1">
    <location>
        <begin position="364"/>
        <end position="385"/>
    </location>
</feature>